<proteinExistence type="predicted"/>
<dbReference type="InterPro" id="IPR056672">
    <property type="entry name" value="DUF7770"/>
</dbReference>
<name>A0A9W9GUK7_9EURO</name>
<evidence type="ECO:0000259" key="1">
    <source>
        <dbReference type="Pfam" id="PF24968"/>
    </source>
</evidence>
<evidence type="ECO:0000313" key="2">
    <source>
        <dbReference type="EMBL" id="KAJ5130317.1"/>
    </source>
</evidence>
<sequence>MANSQFIHFIPKDRQTQILELPVRSIIAAPHSQNAGTNHWCFYLLTSDQSSVAIDCQPSYTIPSTILPGGSKAILIISELSCTVATDALAQFPLPVAPGLTVKDVYSLLITHGSHKYEFDSNGVGCRSWITEQIHLLQWHQLIVELIKDGSYSQVSAAIAAIRKLWPDETPLKLDRGAYYH</sequence>
<dbReference type="AlphaFoldDB" id="A0A9W9GUK7"/>
<dbReference type="RefSeq" id="XP_056520696.1">
    <property type="nucleotide sequence ID" value="XM_056667100.1"/>
</dbReference>
<dbReference type="Pfam" id="PF24968">
    <property type="entry name" value="DUF7770"/>
    <property type="match status" value="1"/>
</dbReference>
<dbReference type="EMBL" id="JAPQKL010000005">
    <property type="protein sequence ID" value="KAJ5130317.1"/>
    <property type="molecule type" value="Genomic_DNA"/>
</dbReference>
<comment type="caution">
    <text evidence="2">The sequence shown here is derived from an EMBL/GenBank/DDBJ whole genome shotgun (WGS) entry which is preliminary data.</text>
</comment>
<keyword evidence="3" id="KW-1185">Reference proteome</keyword>
<feature type="domain" description="DUF7770" evidence="1">
    <location>
        <begin position="28"/>
        <end position="180"/>
    </location>
</feature>
<reference evidence="2" key="1">
    <citation type="submission" date="2022-11" db="EMBL/GenBank/DDBJ databases">
        <authorList>
            <person name="Petersen C."/>
        </authorList>
    </citation>
    <scope>NUCLEOTIDE SEQUENCE</scope>
    <source>
        <strain evidence="2">IBT 22155</strain>
    </source>
</reference>
<dbReference type="Proteomes" id="UP001149079">
    <property type="component" value="Unassembled WGS sequence"/>
</dbReference>
<accession>A0A9W9GUK7</accession>
<dbReference type="OrthoDB" id="3527137at2759"/>
<dbReference type="GeneID" id="81406270"/>
<protein>
    <recommendedName>
        <fullName evidence="1">DUF7770 domain-containing protein</fullName>
    </recommendedName>
</protein>
<gene>
    <name evidence="2" type="ORF">N7515_006356</name>
</gene>
<organism evidence="2 3">
    <name type="scientific">Penicillium bovifimosum</name>
    <dbReference type="NCBI Taxonomy" id="126998"/>
    <lineage>
        <taxon>Eukaryota</taxon>
        <taxon>Fungi</taxon>
        <taxon>Dikarya</taxon>
        <taxon>Ascomycota</taxon>
        <taxon>Pezizomycotina</taxon>
        <taxon>Eurotiomycetes</taxon>
        <taxon>Eurotiomycetidae</taxon>
        <taxon>Eurotiales</taxon>
        <taxon>Aspergillaceae</taxon>
        <taxon>Penicillium</taxon>
    </lineage>
</organism>
<evidence type="ECO:0000313" key="3">
    <source>
        <dbReference type="Proteomes" id="UP001149079"/>
    </source>
</evidence>
<reference evidence="2" key="2">
    <citation type="journal article" date="2023" name="IMA Fungus">
        <title>Comparative genomic study of the Penicillium genus elucidates a diverse pangenome and 15 lateral gene transfer events.</title>
        <authorList>
            <person name="Petersen C."/>
            <person name="Sorensen T."/>
            <person name="Nielsen M.R."/>
            <person name="Sondergaard T.E."/>
            <person name="Sorensen J.L."/>
            <person name="Fitzpatrick D.A."/>
            <person name="Frisvad J.C."/>
            <person name="Nielsen K.L."/>
        </authorList>
    </citation>
    <scope>NUCLEOTIDE SEQUENCE</scope>
    <source>
        <strain evidence="2">IBT 22155</strain>
    </source>
</reference>